<name>A0ABS3D1N7_9ALTE</name>
<dbReference type="RefSeq" id="WP_206596589.1">
    <property type="nucleotide sequence ID" value="NZ_JAFKCS010000149.1"/>
</dbReference>
<dbReference type="InterPro" id="IPR001638">
    <property type="entry name" value="Solute-binding_3/MltF_N"/>
</dbReference>
<comment type="caution">
    <text evidence="4">The sequence shown here is derived from an EMBL/GenBank/DDBJ whole genome shotgun (WGS) entry which is preliminary data.</text>
</comment>
<organism evidence="4 5">
    <name type="scientific">Bowmanella yangjiangensis</name>
    <dbReference type="NCBI Taxonomy" id="2811230"/>
    <lineage>
        <taxon>Bacteria</taxon>
        <taxon>Pseudomonadati</taxon>
        <taxon>Pseudomonadota</taxon>
        <taxon>Gammaproteobacteria</taxon>
        <taxon>Alteromonadales</taxon>
        <taxon>Alteromonadaceae</taxon>
        <taxon>Bowmanella</taxon>
    </lineage>
</organism>
<gene>
    <name evidence="4" type="ORF">J0A65_22775</name>
</gene>
<dbReference type="Gene3D" id="3.40.190.10">
    <property type="entry name" value="Periplasmic binding protein-like II"/>
    <property type="match status" value="2"/>
</dbReference>
<sequence>MNVGYGRKVVGFWRAALLGLLLCTSLRAEVLHLVTGDEYAPFTGKALPGQGMLTQVVQAALAEQGLAMTLDWQPWNRGYLNASRGEYDATFPYVHSTQREQDFLYSAPLYKAEQHLFSRVGDSLELDDLSRHKGLRLCYPLGWQPPVAIQRLIDQGALRRHSPLGLKECARLLLLQRDDLFIADRNLGESALSSIGVGAERFHRSRALGSNTLHFIVPRRHPRAAELIERFDHGLDALKASGEYQRIVDRYVE</sequence>
<feature type="domain" description="Solute-binding protein family 3/N-terminal" evidence="3">
    <location>
        <begin position="33"/>
        <end position="252"/>
    </location>
</feature>
<dbReference type="Proteomes" id="UP000663992">
    <property type="component" value="Unassembled WGS sequence"/>
</dbReference>
<dbReference type="PANTHER" id="PTHR35936:SF25">
    <property type="entry name" value="ABC TRANSPORTER SUBSTRATE-BINDING PROTEIN"/>
    <property type="match status" value="1"/>
</dbReference>
<reference evidence="4 5" key="1">
    <citation type="submission" date="2021-03" db="EMBL/GenBank/DDBJ databases">
        <title>novel species isolated from a fishpond in China.</title>
        <authorList>
            <person name="Lu H."/>
            <person name="Cai Z."/>
        </authorList>
    </citation>
    <scope>NUCLEOTIDE SEQUENCE [LARGE SCALE GENOMIC DNA]</scope>
    <source>
        <strain evidence="4 5">Y57</strain>
    </source>
</reference>
<keyword evidence="2" id="KW-0732">Signal</keyword>
<dbReference type="SUPFAM" id="SSF53850">
    <property type="entry name" value="Periplasmic binding protein-like II"/>
    <property type="match status" value="1"/>
</dbReference>
<proteinExistence type="inferred from homology"/>
<evidence type="ECO:0000256" key="1">
    <source>
        <dbReference type="ARBA" id="ARBA00010333"/>
    </source>
</evidence>
<evidence type="ECO:0000313" key="5">
    <source>
        <dbReference type="Proteomes" id="UP000663992"/>
    </source>
</evidence>
<dbReference type="PANTHER" id="PTHR35936">
    <property type="entry name" value="MEMBRANE-BOUND LYTIC MUREIN TRANSGLYCOSYLASE F"/>
    <property type="match status" value="1"/>
</dbReference>
<evidence type="ECO:0000256" key="2">
    <source>
        <dbReference type="ARBA" id="ARBA00022729"/>
    </source>
</evidence>
<protein>
    <submittedName>
        <fullName evidence="4">Transporter substrate-binding domain-containing protein</fullName>
    </submittedName>
</protein>
<accession>A0ABS3D1N7</accession>
<dbReference type="Pfam" id="PF00497">
    <property type="entry name" value="SBP_bac_3"/>
    <property type="match status" value="1"/>
</dbReference>
<comment type="similarity">
    <text evidence="1">Belongs to the bacterial solute-binding protein 3 family.</text>
</comment>
<dbReference type="EMBL" id="JAFKCS010000149">
    <property type="protein sequence ID" value="MBN7822705.1"/>
    <property type="molecule type" value="Genomic_DNA"/>
</dbReference>
<keyword evidence="5" id="KW-1185">Reference proteome</keyword>
<evidence type="ECO:0000259" key="3">
    <source>
        <dbReference type="Pfam" id="PF00497"/>
    </source>
</evidence>
<evidence type="ECO:0000313" key="4">
    <source>
        <dbReference type="EMBL" id="MBN7822705.1"/>
    </source>
</evidence>